<name>A0A8J5VYV1_ZIZPA</name>
<reference evidence="2" key="1">
    <citation type="journal article" date="2021" name="bioRxiv">
        <title>Whole Genome Assembly and Annotation of Northern Wild Rice, Zizania palustris L., Supports a Whole Genome Duplication in the Zizania Genus.</title>
        <authorList>
            <person name="Haas M."/>
            <person name="Kono T."/>
            <person name="Macchietto M."/>
            <person name="Millas R."/>
            <person name="McGilp L."/>
            <person name="Shao M."/>
            <person name="Duquette J."/>
            <person name="Hirsch C.N."/>
            <person name="Kimball J."/>
        </authorList>
    </citation>
    <scope>NUCLEOTIDE SEQUENCE</scope>
    <source>
        <tissue evidence="2">Fresh leaf tissue</tissue>
    </source>
</reference>
<organism evidence="2 3">
    <name type="scientific">Zizania palustris</name>
    <name type="common">Northern wild rice</name>
    <dbReference type="NCBI Taxonomy" id="103762"/>
    <lineage>
        <taxon>Eukaryota</taxon>
        <taxon>Viridiplantae</taxon>
        <taxon>Streptophyta</taxon>
        <taxon>Embryophyta</taxon>
        <taxon>Tracheophyta</taxon>
        <taxon>Spermatophyta</taxon>
        <taxon>Magnoliopsida</taxon>
        <taxon>Liliopsida</taxon>
        <taxon>Poales</taxon>
        <taxon>Poaceae</taxon>
        <taxon>BOP clade</taxon>
        <taxon>Oryzoideae</taxon>
        <taxon>Oryzeae</taxon>
        <taxon>Zizaniinae</taxon>
        <taxon>Zizania</taxon>
    </lineage>
</organism>
<evidence type="ECO:0000313" key="3">
    <source>
        <dbReference type="Proteomes" id="UP000729402"/>
    </source>
</evidence>
<dbReference type="PANTHER" id="PTHR31225">
    <property type="entry name" value="OS04G0344100 PROTEIN-RELATED"/>
    <property type="match status" value="1"/>
</dbReference>
<dbReference type="InterPro" id="IPR005630">
    <property type="entry name" value="Terpene_synthase_metal-bd"/>
</dbReference>
<evidence type="ECO:0000259" key="1">
    <source>
        <dbReference type="Pfam" id="PF03936"/>
    </source>
</evidence>
<dbReference type="GO" id="GO:0016114">
    <property type="term" value="P:terpenoid biosynthetic process"/>
    <property type="evidence" value="ECO:0007669"/>
    <property type="project" value="InterPro"/>
</dbReference>
<gene>
    <name evidence="2" type="ORF">GUJ93_ZPchr0004g39665</name>
</gene>
<feature type="domain" description="Terpene synthase metal-binding" evidence="1">
    <location>
        <begin position="132"/>
        <end position="237"/>
    </location>
</feature>
<reference evidence="2" key="2">
    <citation type="submission" date="2021-02" db="EMBL/GenBank/DDBJ databases">
        <authorList>
            <person name="Kimball J.A."/>
            <person name="Haas M.W."/>
            <person name="Macchietto M."/>
            <person name="Kono T."/>
            <person name="Duquette J."/>
            <person name="Shao M."/>
        </authorList>
    </citation>
    <scope>NUCLEOTIDE SEQUENCE</scope>
    <source>
        <tissue evidence="2">Fresh leaf tissue</tissue>
    </source>
</reference>
<sequence>MAVSNNTEEATTIEASVWGEFFINYEPKPLQRSEQWMVERANKLKEDVSTRLQTCNDLVERMHLVDAIQRLGIDHLFKKDICGILSVINGSEFPSSNLHDVATRFLLLREHGFWVSSDAFKKFRGSDGRWSKDLYGHIELNYARDRAVENYATAYILFHEEGLGLTRLIFAKICALIVIMDDTYDSHATIEECRKLNEAIQRWDETAIPLLPDYLKKFYCKILNIFKESEDQLTVMRSTGFLMRKKSFKIYPLIISKKLNGHIRITSQVLKNNGEAVTNEAFQWAASHPSCVIACAKIMRFMNDIAAFKCRKSKGDVASSLECYIDEHQVTSKEAIAKFDSLIEDEWRTLNKARYECSSLLPAVQLVVNIAVAFAFFYDGRKDAYTFTIHFQEVIDNLFVKPIPI</sequence>
<feature type="domain" description="Terpene synthase metal-binding" evidence="1">
    <location>
        <begin position="275"/>
        <end position="348"/>
    </location>
</feature>
<dbReference type="Proteomes" id="UP000729402">
    <property type="component" value="Unassembled WGS sequence"/>
</dbReference>
<dbReference type="OrthoDB" id="1877784at2759"/>
<comment type="caution">
    <text evidence="2">The sequence shown here is derived from an EMBL/GenBank/DDBJ whole genome shotgun (WGS) entry which is preliminary data.</text>
</comment>
<dbReference type="Pfam" id="PF03936">
    <property type="entry name" value="Terpene_synth_C"/>
    <property type="match status" value="2"/>
</dbReference>
<proteinExistence type="predicted"/>
<dbReference type="EMBL" id="JAAALK010000285">
    <property type="protein sequence ID" value="KAG8064353.1"/>
    <property type="molecule type" value="Genomic_DNA"/>
</dbReference>
<protein>
    <recommendedName>
        <fullName evidence="1">Terpene synthase metal-binding domain-containing protein</fullName>
    </recommendedName>
</protein>
<dbReference type="AlphaFoldDB" id="A0A8J5VYV1"/>
<dbReference type="InterPro" id="IPR050148">
    <property type="entry name" value="Terpene_synthase-like"/>
</dbReference>
<dbReference type="GO" id="GO:0010333">
    <property type="term" value="F:terpene synthase activity"/>
    <property type="evidence" value="ECO:0007669"/>
    <property type="project" value="InterPro"/>
</dbReference>
<keyword evidence="3" id="KW-1185">Reference proteome</keyword>
<dbReference type="PANTHER" id="PTHR31225:SF92">
    <property type="entry name" value="OS04G0345400 PROTEIN"/>
    <property type="match status" value="1"/>
</dbReference>
<evidence type="ECO:0000313" key="2">
    <source>
        <dbReference type="EMBL" id="KAG8064353.1"/>
    </source>
</evidence>
<dbReference type="GO" id="GO:0000287">
    <property type="term" value="F:magnesium ion binding"/>
    <property type="evidence" value="ECO:0007669"/>
    <property type="project" value="InterPro"/>
</dbReference>
<accession>A0A8J5VYV1</accession>